<keyword evidence="2" id="KW-1185">Reference proteome</keyword>
<reference evidence="1 2" key="1">
    <citation type="submission" date="2020-06" db="EMBL/GenBank/DDBJ databases">
        <title>Actinomadura xiongansis sp. nov., isolated from soil of Baiyangdian.</title>
        <authorList>
            <person name="Zhang X."/>
        </authorList>
    </citation>
    <scope>NUCLEOTIDE SEQUENCE [LARGE SCALE GENOMIC DNA]</scope>
    <source>
        <strain evidence="1 2">HBUM206468</strain>
    </source>
</reference>
<evidence type="ECO:0008006" key="3">
    <source>
        <dbReference type="Google" id="ProtNLM"/>
    </source>
</evidence>
<dbReference type="EMBL" id="JABVEC010000012">
    <property type="protein sequence ID" value="MBC6467321.1"/>
    <property type="molecule type" value="Genomic_DNA"/>
</dbReference>
<sequence length="120" mass="13704">MTVESMLIEVRKHVGLGEPNFIQAWYRERNGNDYAGNFPWCDAFVTYCAYRSGNHKAVCPAGDRAYTVWHAQDFQNLGRWHPGTAVNVDRARPGDVVFFDWGNTDVISTTSQRSSTCRKR</sequence>
<organism evidence="1 2">
    <name type="scientific">Actinomadura alba</name>
    <dbReference type="NCBI Taxonomy" id="406431"/>
    <lineage>
        <taxon>Bacteria</taxon>
        <taxon>Bacillati</taxon>
        <taxon>Actinomycetota</taxon>
        <taxon>Actinomycetes</taxon>
        <taxon>Streptosporangiales</taxon>
        <taxon>Thermomonosporaceae</taxon>
        <taxon>Actinomadura</taxon>
    </lineage>
</organism>
<dbReference type="Proteomes" id="UP000805614">
    <property type="component" value="Unassembled WGS sequence"/>
</dbReference>
<protein>
    <recommendedName>
        <fullName evidence="3">Amidase domain-containing protein</fullName>
    </recommendedName>
</protein>
<evidence type="ECO:0000313" key="2">
    <source>
        <dbReference type="Proteomes" id="UP000805614"/>
    </source>
</evidence>
<evidence type="ECO:0000313" key="1">
    <source>
        <dbReference type="EMBL" id="MBC6467321.1"/>
    </source>
</evidence>
<accession>A0ABR7LRD8</accession>
<comment type="caution">
    <text evidence="1">The sequence shown here is derived from an EMBL/GenBank/DDBJ whole genome shotgun (WGS) entry which is preliminary data.</text>
</comment>
<proteinExistence type="predicted"/>
<gene>
    <name evidence="1" type="ORF">HKK74_17725</name>
</gene>
<name>A0ABR7LRD8_9ACTN</name>
<dbReference type="RefSeq" id="WP_187244330.1">
    <property type="nucleotide sequence ID" value="NZ_BAAAOK010000005.1"/>
</dbReference>